<feature type="domain" description="HNH nuclease" evidence="1">
    <location>
        <begin position="6"/>
        <end position="59"/>
    </location>
</feature>
<dbReference type="GO" id="GO:0008270">
    <property type="term" value="F:zinc ion binding"/>
    <property type="evidence" value="ECO:0007669"/>
    <property type="project" value="InterPro"/>
</dbReference>
<evidence type="ECO:0000259" key="1">
    <source>
        <dbReference type="SMART" id="SM00507"/>
    </source>
</evidence>
<dbReference type="CDD" id="cd00085">
    <property type="entry name" value="HNHc"/>
    <property type="match status" value="1"/>
</dbReference>
<keyword evidence="2" id="KW-0255">Endonuclease</keyword>
<gene>
    <name evidence="2" type="ORF">KJ970_21215</name>
</gene>
<dbReference type="InterPro" id="IPR052892">
    <property type="entry name" value="NA-targeting_endonuclease"/>
</dbReference>
<dbReference type="GO" id="GO:0003676">
    <property type="term" value="F:nucleic acid binding"/>
    <property type="evidence" value="ECO:0007669"/>
    <property type="project" value="InterPro"/>
</dbReference>
<dbReference type="PANTHER" id="PTHR33877">
    <property type="entry name" value="SLL1193 PROTEIN"/>
    <property type="match status" value="1"/>
</dbReference>
<proteinExistence type="predicted"/>
<dbReference type="Pfam" id="PF01844">
    <property type="entry name" value="HNH"/>
    <property type="match status" value="1"/>
</dbReference>
<sequence>MSLSPKIRFEIFKRDDFTCRYCGRKTPEVILEVDHVIPISKGGDNEIENLVTSCFECNRGKGATLLEAVPGERDLHEAAILLAERELQLAEYNHVKELSRKREQEELQKLEGHFVTAIEDCPHEYSSREFPRQLVRQALKIISYLDILEYVEYSVWKTAHDTRGDYHNVAAAKYLSAILRNRLREKLAEKNNIQDVE</sequence>
<dbReference type="Gene3D" id="1.10.30.50">
    <property type="match status" value="1"/>
</dbReference>
<organism evidence="2 3">
    <name type="scientific">Eiseniibacteriota bacterium</name>
    <dbReference type="NCBI Taxonomy" id="2212470"/>
    <lineage>
        <taxon>Bacteria</taxon>
        <taxon>Candidatus Eiseniibacteriota</taxon>
    </lineage>
</organism>
<dbReference type="SMART" id="SM00507">
    <property type="entry name" value="HNHc"/>
    <property type="match status" value="1"/>
</dbReference>
<dbReference type="InterPro" id="IPR003615">
    <property type="entry name" value="HNH_nuc"/>
</dbReference>
<dbReference type="AlphaFoldDB" id="A0A948W966"/>
<evidence type="ECO:0000313" key="3">
    <source>
        <dbReference type="Proteomes" id="UP000777784"/>
    </source>
</evidence>
<comment type="caution">
    <text evidence="2">The sequence shown here is derived from an EMBL/GenBank/DDBJ whole genome shotgun (WGS) entry which is preliminary data.</text>
</comment>
<keyword evidence="2" id="KW-0378">Hydrolase</keyword>
<accession>A0A948W966</accession>
<evidence type="ECO:0000313" key="2">
    <source>
        <dbReference type="EMBL" id="MBU2693446.1"/>
    </source>
</evidence>
<dbReference type="GO" id="GO:0004519">
    <property type="term" value="F:endonuclease activity"/>
    <property type="evidence" value="ECO:0007669"/>
    <property type="project" value="UniProtKB-KW"/>
</dbReference>
<protein>
    <submittedName>
        <fullName evidence="2">HNH endonuclease</fullName>
    </submittedName>
</protein>
<dbReference type="Proteomes" id="UP000777784">
    <property type="component" value="Unassembled WGS sequence"/>
</dbReference>
<reference evidence="2" key="1">
    <citation type="submission" date="2021-05" db="EMBL/GenBank/DDBJ databases">
        <title>Energy efficiency and biological interactions define the core microbiome of deep oligotrophic groundwater.</title>
        <authorList>
            <person name="Mehrshad M."/>
            <person name="Lopez-Fernandez M."/>
            <person name="Bell E."/>
            <person name="Bernier-Latmani R."/>
            <person name="Bertilsson S."/>
            <person name="Dopson M."/>
        </authorList>
    </citation>
    <scope>NUCLEOTIDE SEQUENCE</scope>
    <source>
        <strain evidence="2">Modern_marine.mb.64</strain>
    </source>
</reference>
<dbReference type="InterPro" id="IPR002711">
    <property type="entry name" value="HNH"/>
</dbReference>
<dbReference type="EMBL" id="JAHJDP010000122">
    <property type="protein sequence ID" value="MBU2693446.1"/>
    <property type="molecule type" value="Genomic_DNA"/>
</dbReference>
<dbReference type="PANTHER" id="PTHR33877:SF2">
    <property type="entry name" value="OS07G0170200 PROTEIN"/>
    <property type="match status" value="1"/>
</dbReference>
<name>A0A948W966_UNCEI</name>
<keyword evidence="2" id="KW-0540">Nuclease</keyword>